<reference evidence="2" key="1">
    <citation type="submission" date="2017-09" db="EMBL/GenBank/DDBJ databases">
        <title>Depth-based differentiation of microbial function through sediment-hosted aquifers and enrichment of novel symbionts in the deep terrestrial subsurface.</title>
        <authorList>
            <person name="Probst A.J."/>
            <person name="Ladd B."/>
            <person name="Jarett J.K."/>
            <person name="Geller-Mcgrath D.E."/>
            <person name="Sieber C.M.K."/>
            <person name="Emerson J.B."/>
            <person name="Anantharaman K."/>
            <person name="Thomas B.C."/>
            <person name="Malmstrom R."/>
            <person name="Stieglmeier M."/>
            <person name="Klingl A."/>
            <person name="Woyke T."/>
            <person name="Ryan C.M."/>
            <person name="Banfield J.F."/>
        </authorList>
    </citation>
    <scope>NUCLEOTIDE SEQUENCE [LARGE SCALE GENOMIC DNA]</scope>
</reference>
<accession>A0A2M8D632</accession>
<gene>
    <name evidence="1" type="ORF">CO088_03690</name>
</gene>
<evidence type="ECO:0000313" key="1">
    <source>
        <dbReference type="EMBL" id="PJB82280.1"/>
    </source>
</evidence>
<dbReference type="EMBL" id="PFTM01000061">
    <property type="protein sequence ID" value="PJB82280.1"/>
    <property type="molecule type" value="Genomic_DNA"/>
</dbReference>
<sequence length="60" mass="6640">MFFSGFFCGFQRCGSPIPSAFGGATGQAATFSEFFRGPSASPKWLRSRRRGDFFGKMRSD</sequence>
<dbReference type="AlphaFoldDB" id="A0A2M8D632"/>
<organism evidence="1 2">
    <name type="scientific">Candidatus Yonathbacteria bacterium CG_4_9_14_0_8_um_filter_46_47</name>
    <dbReference type="NCBI Taxonomy" id="1975106"/>
    <lineage>
        <taxon>Bacteria</taxon>
        <taxon>Candidatus Yonathiibacteriota</taxon>
    </lineage>
</organism>
<name>A0A2M8D632_9BACT</name>
<protein>
    <submittedName>
        <fullName evidence="1">Uncharacterized protein</fullName>
    </submittedName>
</protein>
<comment type="caution">
    <text evidence="1">The sequence shown here is derived from an EMBL/GenBank/DDBJ whole genome shotgun (WGS) entry which is preliminary data.</text>
</comment>
<proteinExistence type="predicted"/>
<evidence type="ECO:0000313" key="2">
    <source>
        <dbReference type="Proteomes" id="UP000229236"/>
    </source>
</evidence>
<dbReference type="Proteomes" id="UP000229236">
    <property type="component" value="Unassembled WGS sequence"/>
</dbReference>